<keyword evidence="2" id="KW-0732">Signal</keyword>
<dbReference type="EMBL" id="VKKU01000002">
    <property type="protein sequence ID" value="TSB01721.1"/>
    <property type="molecule type" value="Genomic_DNA"/>
</dbReference>
<accession>A0A553WAL0</accession>
<feature type="region of interest" description="Disordered" evidence="1">
    <location>
        <begin position="170"/>
        <end position="197"/>
    </location>
</feature>
<feature type="signal peptide" evidence="2">
    <location>
        <begin position="1"/>
        <end position="22"/>
    </location>
</feature>
<feature type="chain" id="PRO_5022171945" description="DUF2799 domain-containing protein" evidence="2">
    <location>
        <begin position="23"/>
        <end position="197"/>
    </location>
</feature>
<evidence type="ECO:0000313" key="3">
    <source>
        <dbReference type="EMBL" id="TSB01721.1"/>
    </source>
</evidence>
<dbReference type="Proteomes" id="UP000320160">
    <property type="component" value="Unassembled WGS sequence"/>
</dbReference>
<dbReference type="OrthoDB" id="7391233at2"/>
<protein>
    <recommendedName>
        <fullName evidence="5">DUF2799 domain-containing protein</fullName>
    </recommendedName>
</protein>
<dbReference type="AlphaFoldDB" id="A0A553WAL0"/>
<sequence length="197" mass="21193">MTRFAKLVLTTTALLAASASYAQDSGASQPGDEKINQLIVYGDDKCPESTGDEIVVCARMDEADRYRIPSNLRGDPNDPRNQAMSERIKAYEYVGASGTMSCSPSGAGGFTGCGLKEIDRAYAEKAQDPGITFGRLIAAERAKRMAGIDAEAAAVEERVKEFEKGRAEREARLQAELDAKEAAERQAADAEPLPEPK</sequence>
<evidence type="ECO:0000256" key="2">
    <source>
        <dbReference type="SAM" id="SignalP"/>
    </source>
</evidence>
<keyword evidence="4" id="KW-1185">Reference proteome</keyword>
<reference evidence="3 4" key="1">
    <citation type="submission" date="2019-07" db="EMBL/GenBank/DDBJ databases">
        <authorList>
            <person name="Park M."/>
        </authorList>
    </citation>
    <scope>NUCLEOTIDE SEQUENCE [LARGE SCALE GENOMIC DNA]</scope>
    <source>
        <strain evidence="3 4">KCTC32445</strain>
    </source>
</reference>
<evidence type="ECO:0000256" key="1">
    <source>
        <dbReference type="SAM" id="MobiDB-lite"/>
    </source>
</evidence>
<organism evidence="3 4">
    <name type="scientific">Sphingorhabdus contaminans</name>
    <dbReference type="NCBI Taxonomy" id="1343899"/>
    <lineage>
        <taxon>Bacteria</taxon>
        <taxon>Pseudomonadati</taxon>
        <taxon>Pseudomonadota</taxon>
        <taxon>Alphaproteobacteria</taxon>
        <taxon>Sphingomonadales</taxon>
        <taxon>Sphingomonadaceae</taxon>
        <taxon>Sphingorhabdus</taxon>
    </lineage>
</organism>
<comment type="caution">
    <text evidence="3">The sequence shown here is derived from an EMBL/GenBank/DDBJ whole genome shotgun (WGS) entry which is preliminary data.</text>
</comment>
<gene>
    <name evidence="3" type="ORF">FOM92_11120</name>
</gene>
<proteinExistence type="predicted"/>
<name>A0A553WAL0_9SPHN</name>
<dbReference type="RefSeq" id="WP_143776940.1">
    <property type="nucleotide sequence ID" value="NZ_VKKU01000002.1"/>
</dbReference>
<evidence type="ECO:0008006" key="5">
    <source>
        <dbReference type="Google" id="ProtNLM"/>
    </source>
</evidence>
<evidence type="ECO:0000313" key="4">
    <source>
        <dbReference type="Proteomes" id="UP000320160"/>
    </source>
</evidence>